<protein>
    <submittedName>
        <fullName evidence="2">Uncharacterized protein</fullName>
    </submittedName>
</protein>
<organism evidence="2 3">
    <name type="scientific">Desulforhabdus amnigena</name>
    <dbReference type="NCBI Taxonomy" id="40218"/>
    <lineage>
        <taxon>Bacteria</taxon>
        <taxon>Pseudomonadati</taxon>
        <taxon>Thermodesulfobacteriota</taxon>
        <taxon>Syntrophobacteria</taxon>
        <taxon>Syntrophobacterales</taxon>
        <taxon>Syntrophobacteraceae</taxon>
        <taxon>Desulforhabdus</taxon>
    </lineage>
</organism>
<feature type="compositionally biased region" description="Basic residues" evidence="1">
    <location>
        <begin position="247"/>
        <end position="257"/>
    </location>
</feature>
<gene>
    <name evidence="2" type="ORF">DAMNIGENAA_07930</name>
</gene>
<dbReference type="Gene3D" id="1.10.10.970">
    <property type="entry name" value="RNA 2'-phosphotransferase, Tpt1/KptA family, N-terminal domain"/>
    <property type="match status" value="1"/>
</dbReference>
<dbReference type="InterPro" id="IPR042081">
    <property type="entry name" value="RNA_2'-PTrans_C"/>
</dbReference>
<dbReference type="AlphaFoldDB" id="A0A9W6D024"/>
<dbReference type="Gene3D" id="3.20.170.30">
    <property type="match status" value="1"/>
</dbReference>
<evidence type="ECO:0000313" key="3">
    <source>
        <dbReference type="Proteomes" id="UP001144372"/>
    </source>
</evidence>
<accession>A0A9W6D024</accession>
<dbReference type="Proteomes" id="UP001144372">
    <property type="component" value="Unassembled WGS sequence"/>
</dbReference>
<dbReference type="RefSeq" id="WP_281792371.1">
    <property type="nucleotide sequence ID" value="NZ_BSDR01000001.1"/>
</dbReference>
<dbReference type="EMBL" id="BSDR01000001">
    <property type="protein sequence ID" value="GLI33360.1"/>
    <property type="molecule type" value="Genomic_DNA"/>
</dbReference>
<dbReference type="InterPro" id="IPR042080">
    <property type="entry name" value="RNA_2'-PTrans_N"/>
</dbReference>
<proteinExistence type="predicted"/>
<comment type="caution">
    <text evidence="2">The sequence shown here is derived from an EMBL/GenBank/DDBJ whole genome shotgun (WGS) entry which is preliminary data.</text>
</comment>
<keyword evidence="3" id="KW-1185">Reference proteome</keyword>
<sequence length="257" mass="29607">MSAQYMPKTLAKTLTYILVHAPHEYGLFWNADGTMPWKELYWTLQEDASLRYVREMHLREIAFLGIEFPVELDGNVLRLKKENFIPVYPPAEDLPERLYYGCRRKQYLHASQNGLSSSNRPFLPLAKEKDLALRLAHRRDSEPILLEIFSRKAALEGISFFKAGPTLFLGKHIPREYLLFPPVREDLLLKLSATSKPDKKLQKKMQSTPTPGSFLMDINHLQGIDGEGRSQGKGGVKSRRGAEWKRASRKERTKRNV</sequence>
<name>A0A9W6D024_9BACT</name>
<evidence type="ECO:0000313" key="2">
    <source>
        <dbReference type="EMBL" id="GLI33360.1"/>
    </source>
</evidence>
<evidence type="ECO:0000256" key="1">
    <source>
        <dbReference type="SAM" id="MobiDB-lite"/>
    </source>
</evidence>
<feature type="region of interest" description="Disordered" evidence="1">
    <location>
        <begin position="223"/>
        <end position="257"/>
    </location>
</feature>
<dbReference type="SUPFAM" id="SSF56399">
    <property type="entry name" value="ADP-ribosylation"/>
    <property type="match status" value="1"/>
</dbReference>
<reference evidence="2" key="1">
    <citation type="submission" date="2022-12" db="EMBL/GenBank/DDBJ databases">
        <title>Reference genome sequencing for broad-spectrum identification of bacterial and archaeal isolates by mass spectrometry.</title>
        <authorList>
            <person name="Sekiguchi Y."/>
            <person name="Tourlousse D.M."/>
        </authorList>
    </citation>
    <scope>NUCLEOTIDE SEQUENCE</scope>
    <source>
        <strain evidence="2">ASRB1</strain>
    </source>
</reference>